<proteinExistence type="inferred from homology"/>
<comment type="catalytic activity">
    <reaction evidence="8">
        <text>2,5-diamino-6-(1-D-ribitylamino)pyrimidin-4(3H)-one 5'-phosphate + NAD(+) = 2,5-diamino-6-(1-D-ribosylamino)pyrimidin-4(3H)-one 5'-phosphate + NADH + H(+)</text>
        <dbReference type="Rhea" id="RHEA:27274"/>
        <dbReference type="ChEBI" id="CHEBI:15378"/>
        <dbReference type="ChEBI" id="CHEBI:57540"/>
        <dbReference type="ChEBI" id="CHEBI:57945"/>
        <dbReference type="ChEBI" id="CHEBI:58890"/>
        <dbReference type="ChEBI" id="CHEBI:59545"/>
        <dbReference type="EC" id="1.1.1.302"/>
    </reaction>
</comment>
<protein>
    <recommendedName>
        <fullName evidence="4">2,5-diamino-6-ribosylamino-4(3H)-pyrimidinone 5'-phosphate reductase</fullName>
        <ecNumber evidence="3">1.1.1.302</ecNumber>
    </recommendedName>
    <alternativeName>
        <fullName evidence="7">2,5-diamino-6-(5-phospho-D-ribosylamino)pyrimidin-4(3H)-one reductase</fullName>
    </alternativeName>
    <alternativeName>
        <fullName evidence="6">2,5-diamino-6-ribitylamino-4(3H)-pyrimidinone 5'-phosphate synthase</fullName>
    </alternativeName>
</protein>
<dbReference type="EMBL" id="KV878592">
    <property type="protein sequence ID" value="OJJ55787.1"/>
    <property type="molecule type" value="Genomic_DNA"/>
</dbReference>
<dbReference type="InterPro" id="IPR024072">
    <property type="entry name" value="DHFR-like_dom_sf"/>
</dbReference>
<dbReference type="GO" id="GO:0008703">
    <property type="term" value="F:5-amino-6-(5-phosphoribosylamino)uracil reductase activity"/>
    <property type="evidence" value="ECO:0007669"/>
    <property type="project" value="InterPro"/>
</dbReference>
<evidence type="ECO:0000256" key="6">
    <source>
        <dbReference type="ARBA" id="ARBA00030073"/>
    </source>
</evidence>
<feature type="region of interest" description="Disordered" evidence="10">
    <location>
        <begin position="1"/>
        <end position="118"/>
    </location>
</feature>
<evidence type="ECO:0000259" key="11">
    <source>
        <dbReference type="Pfam" id="PF01872"/>
    </source>
</evidence>
<dbReference type="STRING" id="1036612.A0A1L9T8N6"/>
<dbReference type="EC" id="1.1.1.302" evidence="3"/>
<evidence type="ECO:0000313" key="12">
    <source>
        <dbReference type="EMBL" id="OJJ55787.1"/>
    </source>
</evidence>
<comment type="function">
    <text evidence="1">Catalyzes an early step in riboflavin biosynthesis, the NADPH-dependent reduction of the ribose side chain of 2,5-diamino-6-ribosylamino-4(3H)-pyrimidinone 5'-phosphate, yielding 2,5-diamino-6-ribitylamino-4(3H)-pyrimidinone 5'-phosphate.</text>
</comment>
<keyword evidence="5" id="KW-0686">Riboflavin biosynthesis</keyword>
<feature type="compositionally biased region" description="Polar residues" evidence="10">
    <location>
        <begin position="38"/>
        <end position="71"/>
    </location>
</feature>
<evidence type="ECO:0000256" key="7">
    <source>
        <dbReference type="ARBA" id="ARBA00031630"/>
    </source>
</evidence>
<evidence type="ECO:0000256" key="2">
    <source>
        <dbReference type="ARBA" id="ARBA00009723"/>
    </source>
</evidence>
<evidence type="ECO:0000256" key="1">
    <source>
        <dbReference type="ARBA" id="ARBA00003555"/>
    </source>
</evidence>
<comment type="catalytic activity">
    <reaction evidence="9">
        <text>2,5-diamino-6-(1-D-ribitylamino)pyrimidin-4(3H)-one 5'-phosphate + NADP(+) = 2,5-diamino-6-(1-D-ribosylamino)pyrimidin-4(3H)-one 5'-phosphate + NADPH + H(+)</text>
        <dbReference type="Rhea" id="RHEA:27278"/>
        <dbReference type="ChEBI" id="CHEBI:15378"/>
        <dbReference type="ChEBI" id="CHEBI:57783"/>
        <dbReference type="ChEBI" id="CHEBI:58349"/>
        <dbReference type="ChEBI" id="CHEBI:58890"/>
        <dbReference type="ChEBI" id="CHEBI:59545"/>
        <dbReference type="EC" id="1.1.1.302"/>
    </reaction>
</comment>
<evidence type="ECO:0000256" key="4">
    <source>
        <dbReference type="ARBA" id="ARBA00015035"/>
    </source>
</evidence>
<evidence type="ECO:0000256" key="8">
    <source>
        <dbReference type="ARBA" id="ARBA00047550"/>
    </source>
</evidence>
<dbReference type="InterPro" id="IPR002734">
    <property type="entry name" value="RibDG_C"/>
</dbReference>
<dbReference type="AlphaFoldDB" id="A0A1L9T8N6"/>
<evidence type="ECO:0000256" key="9">
    <source>
        <dbReference type="ARBA" id="ARBA00049020"/>
    </source>
</evidence>
<feature type="domain" description="Bacterial bifunctional deaminase-reductase C-terminal" evidence="11">
    <location>
        <begin position="393"/>
        <end position="617"/>
    </location>
</feature>
<dbReference type="VEuPathDB" id="FungiDB:ASPSYDRAFT_49022"/>
<dbReference type="InterPro" id="IPR050765">
    <property type="entry name" value="Riboflavin_Biosynth_HTPR"/>
</dbReference>
<feature type="region of interest" description="Disordered" evidence="10">
    <location>
        <begin position="630"/>
        <end position="655"/>
    </location>
</feature>
<comment type="similarity">
    <text evidence="2">Belongs to the HTP reductase family.</text>
</comment>
<evidence type="ECO:0000256" key="3">
    <source>
        <dbReference type="ARBA" id="ARBA00012851"/>
    </source>
</evidence>
<keyword evidence="13" id="KW-1185">Reference proteome</keyword>
<feature type="compositionally biased region" description="Low complexity" evidence="10">
    <location>
        <begin position="82"/>
        <end position="102"/>
    </location>
</feature>
<accession>A0A1L9T8N6</accession>
<feature type="compositionally biased region" description="Polar residues" evidence="10">
    <location>
        <begin position="646"/>
        <end position="655"/>
    </location>
</feature>
<dbReference type="RefSeq" id="XP_040699593.1">
    <property type="nucleotide sequence ID" value="XM_040847753.1"/>
</dbReference>
<evidence type="ECO:0000256" key="10">
    <source>
        <dbReference type="SAM" id="MobiDB-lite"/>
    </source>
</evidence>
<dbReference type="GO" id="GO:0009231">
    <property type="term" value="P:riboflavin biosynthetic process"/>
    <property type="evidence" value="ECO:0007669"/>
    <property type="project" value="UniProtKB-KW"/>
</dbReference>
<evidence type="ECO:0000256" key="5">
    <source>
        <dbReference type="ARBA" id="ARBA00022619"/>
    </source>
</evidence>
<gene>
    <name evidence="12" type="ORF">ASPSYDRAFT_49022</name>
</gene>
<evidence type="ECO:0000313" key="13">
    <source>
        <dbReference type="Proteomes" id="UP000184356"/>
    </source>
</evidence>
<dbReference type="Proteomes" id="UP000184356">
    <property type="component" value="Unassembled WGS sequence"/>
</dbReference>
<name>A0A1L9T8N6_9EURO</name>
<organism evidence="12 13">
    <name type="scientific">Aspergillus sydowii CBS 593.65</name>
    <dbReference type="NCBI Taxonomy" id="1036612"/>
    <lineage>
        <taxon>Eukaryota</taxon>
        <taxon>Fungi</taxon>
        <taxon>Dikarya</taxon>
        <taxon>Ascomycota</taxon>
        <taxon>Pezizomycotina</taxon>
        <taxon>Eurotiomycetes</taxon>
        <taxon>Eurotiomycetidae</taxon>
        <taxon>Eurotiales</taxon>
        <taxon>Aspergillaceae</taxon>
        <taxon>Aspergillus</taxon>
        <taxon>Aspergillus subgen. Nidulantes</taxon>
    </lineage>
</organism>
<dbReference type="Pfam" id="PF01872">
    <property type="entry name" value="RibD_C"/>
    <property type="match status" value="1"/>
</dbReference>
<dbReference type="PANTHER" id="PTHR38011">
    <property type="entry name" value="DIHYDROFOLATE REDUCTASE FAMILY PROTEIN (AFU_ORTHOLOGUE AFUA_8G06820)"/>
    <property type="match status" value="1"/>
</dbReference>
<feature type="compositionally biased region" description="Pro residues" evidence="10">
    <location>
        <begin position="634"/>
        <end position="643"/>
    </location>
</feature>
<dbReference type="SUPFAM" id="SSF53597">
    <property type="entry name" value="Dihydrofolate reductase-like"/>
    <property type="match status" value="1"/>
</dbReference>
<dbReference type="GeneID" id="63763826"/>
<dbReference type="PANTHER" id="PTHR38011:SF8">
    <property type="entry name" value="2,5-DIAMINO-6-RIBOSYLAMINO-4(3H)-PYRIMIDINONE 5'-PHOSPHATE REDUCTASE"/>
    <property type="match status" value="1"/>
</dbReference>
<feature type="region of interest" description="Disordered" evidence="10">
    <location>
        <begin position="592"/>
        <end position="611"/>
    </location>
</feature>
<reference evidence="13" key="1">
    <citation type="journal article" date="2017" name="Genome Biol.">
        <title>Comparative genomics reveals high biological diversity and specific adaptations in the industrially and medically important fungal genus Aspergillus.</title>
        <authorList>
            <person name="de Vries R.P."/>
            <person name="Riley R."/>
            <person name="Wiebenga A."/>
            <person name="Aguilar-Osorio G."/>
            <person name="Amillis S."/>
            <person name="Uchima C.A."/>
            <person name="Anderluh G."/>
            <person name="Asadollahi M."/>
            <person name="Askin M."/>
            <person name="Barry K."/>
            <person name="Battaglia E."/>
            <person name="Bayram O."/>
            <person name="Benocci T."/>
            <person name="Braus-Stromeyer S.A."/>
            <person name="Caldana C."/>
            <person name="Canovas D."/>
            <person name="Cerqueira G.C."/>
            <person name="Chen F."/>
            <person name="Chen W."/>
            <person name="Choi C."/>
            <person name="Clum A."/>
            <person name="Dos Santos R.A."/>
            <person name="Damasio A.R."/>
            <person name="Diallinas G."/>
            <person name="Emri T."/>
            <person name="Fekete E."/>
            <person name="Flipphi M."/>
            <person name="Freyberg S."/>
            <person name="Gallo A."/>
            <person name="Gournas C."/>
            <person name="Habgood R."/>
            <person name="Hainaut M."/>
            <person name="Harispe M.L."/>
            <person name="Henrissat B."/>
            <person name="Hilden K.S."/>
            <person name="Hope R."/>
            <person name="Hossain A."/>
            <person name="Karabika E."/>
            <person name="Karaffa L."/>
            <person name="Karanyi Z."/>
            <person name="Krasevec N."/>
            <person name="Kuo A."/>
            <person name="Kusch H."/>
            <person name="LaButti K."/>
            <person name="Lagendijk E.L."/>
            <person name="Lapidus A."/>
            <person name="Levasseur A."/>
            <person name="Lindquist E."/>
            <person name="Lipzen A."/>
            <person name="Logrieco A.F."/>
            <person name="MacCabe A."/>
            <person name="Maekelae M.R."/>
            <person name="Malavazi I."/>
            <person name="Melin P."/>
            <person name="Meyer V."/>
            <person name="Mielnichuk N."/>
            <person name="Miskei M."/>
            <person name="Molnar A.P."/>
            <person name="Mule G."/>
            <person name="Ngan C.Y."/>
            <person name="Orejas M."/>
            <person name="Orosz E."/>
            <person name="Ouedraogo J.P."/>
            <person name="Overkamp K.M."/>
            <person name="Park H.-S."/>
            <person name="Perrone G."/>
            <person name="Piumi F."/>
            <person name="Punt P.J."/>
            <person name="Ram A.F."/>
            <person name="Ramon A."/>
            <person name="Rauscher S."/>
            <person name="Record E."/>
            <person name="Riano-Pachon D.M."/>
            <person name="Robert V."/>
            <person name="Roehrig J."/>
            <person name="Ruller R."/>
            <person name="Salamov A."/>
            <person name="Salih N.S."/>
            <person name="Samson R.A."/>
            <person name="Sandor E."/>
            <person name="Sanguinetti M."/>
            <person name="Schuetze T."/>
            <person name="Sepcic K."/>
            <person name="Shelest E."/>
            <person name="Sherlock G."/>
            <person name="Sophianopoulou V."/>
            <person name="Squina F.M."/>
            <person name="Sun H."/>
            <person name="Susca A."/>
            <person name="Todd R.B."/>
            <person name="Tsang A."/>
            <person name="Unkles S.E."/>
            <person name="van de Wiele N."/>
            <person name="van Rossen-Uffink D."/>
            <person name="Oliveira J.V."/>
            <person name="Vesth T.C."/>
            <person name="Visser J."/>
            <person name="Yu J.-H."/>
            <person name="Zhou M."/>
            <person name="Andersen M.R."/>
            <person name="Archer D.B."/>
            <person name="Baker S.E."/>
            <person name="Benoit I."/>
            <person name="Brakhage A.A."/>
            <person name="Braus G.H."/>
            <person name="Fischer R."/>
            <person name="Frisvad J.C."/>
            <person name="Goldman G.H."/>
            <person name="Houbraken J."/>
            <person name="Oakley B."/>
            <person name="Pocsi I."/>
            <person name="Scazzocchio C."/>
            <person name="Seiboth B."/>
            <person name="vanKuyk P.A."/>
            <person name="Wortman J."/>
            <person name="Dyer P.S."/>
            <person name="Grigoriev I.V."/>
        </authorList>
    </citation>
    <scope>NUCLEOTIDE SEQUENCE [LARGE SCALE GENOMIC DNA]</scope>
    <source>
        <strain evidence="13">CBS 593.65</strain>
    </source>
</reference>
<dbReference type="OrthoDB" id="5432at2759"/>
<dbReference type="Gene3D" id="3.40.430.10">
    <property type="entry name" value="Dihydrofolate Reductase, subunit A"/>
    <property type="match status" value="1"/>
</dbReference>
<sequence length="655" mass="72347">MDYDTSDGTKRRPTSISPDSRLNPPQPEDSVRLIETTAGAQTGRRMNTVSHSNDASPKTQISSVDGSQSRSQRPELDSLGESGSPSNPTSPSSLASLSNPLNEGAENQNGSCGDGAANMAQTGEPGNCTLIDNPPNLARIRHVMFECKEPIEISLQEFETYWPFIDNVWVKQRSNSSKEGHCTTDYYMCRLRRPTHRSSETRPLPEGKRPRKKRVREGGLCNFQIKVIKFEGAYSTVTIARTPGSSHQHSHDLDYIDKVKRNTGLMEFAKKEASKGYLPSSIYTKFREEPERLIEAGGKFCTVTDVRNVSAKWRLQNPEVKLVPHEGYEYQKGHGIVRTREMADVENTAPADSTALHPNTLPPLPPDTLPFPQFPLDFLEPYLPKKDEKREFPHVTLSYASSMDSKISLLPGMQTVLSGPEAKLMTHYLRSHHDAILIGVGTVLADNPGLNCRLQGAGGFGGLGRMWQPRPVVIDPMGRWPVHPDCRMLRTTVEGKGKAPWVIVSPGAQIHPQKLMMLKGYGGDFLRIMEYHQNWRLRWEPILRALASEGIKSVMIEGGGRVLSELLNPEYTDFVDSIIVTIAPTYLGSGGVGVSPDSKRDAQGKPNAALNPRDVRWVPMGQNVIMCGKIRTTPPTPPTPFAPPAESNSSGAESR</sequence>